<dbReference type="PANTHER" id="PTHR14226:SF10">
    <property type="entry name" value="TRIACYLGLYCEROL LIPASE 4-RELATED"/>
    <property type="match status" value="1"/>
</dbReference>
<evidence type="ECO:0000256" key="2">
    <source>
        <dbReference type="ARBA" id="ARBA00022963"/>
    </source>
</evidence>
<proteinExistence type="predicted"/>
<dbReference type="Pfam" id="PF01734">
    <property type="entry name" value="Patatin"/>
    <property type="match status" value="1"/>
</dbReference>
<dbReference type="STRING" id="490188.SAMN04488068_3330"/>
<dbReference type="AlphaFoldDB" id="A0A1M5S4Z7"/>
<dbReference type="Gene3D" id="3.40.1090.10">
    <property type="entry name" value="Cytosolic phospholipase A2 catalytic domain"/>
    <property type="match status" value="2"/>
</dbReference>
<evidence type="ECO:0000259" key="5">
    <source>
        <dbReference type="PROSITE" id="PS51635"/>
    </source>
</evidence>
<dbReference type="InterPro" id="IPR021771">
    <property type="entry name" value="Triacylglycerol_lipase_N"/>
</dbReference>
<sequence>MQPAAKRGRPVDHDVSAVEAVMHRASDYKTWSEAALELDRLDGLDDWKAEEASDHYDWRLIRSRLRQIRSFRAEGQTLKLVHHLRQGLHWNLGNIGNSALYKVARIGTKKLISDYVSEVCDALNELAATDIPEFSQNDKHKFFHDVALSYGRSALMLSGGATLGLFHVGVVRALYREGVLPEVMSGSSAGSIVAATVGSRRADDLEELLDPTNAYYHFWRVLPLRQMLKRGSVMDQTQLRRAISKNIRDLTFEEAYKLSGRAINITVSPAGVNQQPKLLNHLTFPYLYIREAVLASCAVPVLFPPVMLMSSDETGNRTPYMPLLRWNDGSLKSDLPMLRLRRLHNVNHFIVSQTNPHVLPFVSEREPGTRGLRNSARDYAYSTVRSQATSLLNFARANLPIKRLHRPLDVATSVLDQDYRGNINIFPEASLWRYIQVTSNPTLDSVRRFLLEGERAAWARVEMIRTQTAISMTLERCLEQVETAGSGQQRRKLQGVALKVVRDRTGGLSMPRR</sequence>
<dbReference type="InterPro" id="IPR002641">
    <property type="entry name" value="PNPLA_dom"/>
</dbReference>
<name>A0A1M5S4Z7_9GAMM</name>
<dbReference type="GO" id="GO:0004806">
    <property type="term" value="F:triacylglycerol lipase activity"/>
    <property type="evidence" value="ECO:0007669"/>
    <property type="project" value="InterPro"/>
</dbReference>
<keyword evidence="7" id="KW-1185">Reference proteome</keyword>
<keyword evidence="3 4" id="KW-0443">Lipid metabolism</keyword>
<dbReference type="Pfam" id="PF11815">
    <property type="entry name" value="DUF3336"/>
    <property type="match status" value="1"/>
</dbReference>
<comment type="caution">
    <text evidence="4">Lacks conserved residue(s) required for the propagation of feature annotation.</text>
</comment>
<evidence type="ECO:0000256" key="4">
    <source>
        <dbReference type="PROSITE-ProRule" id="PRU01161"/>
    </source>
</evidence>
<dbReference type="GO" id="GO:0016042">
    <property type="term" value="P:lipid catabolic process"/>
    <property type="evidence" value="ECO:0007669"/>
    <property type="project" value="UniProtKB-UniRule"/>
</dbReference>
<feature type="active site" description="Proton acceptor" evidence="4">
    <location>
        <position position="328"/>
    </location>
</feature>
<dbReference type="Proteomes" id="UP000199758">
    <property type="component" value="Unassembled WGS sequence"/>
</dbReference>
<feature type="active site" description="Nucleophile" evidence="4">
    <location>
        <position position="188"/>
    </location>
</feature>
<accession>A0A1M5S4Z7</accession>
<dbReference type="InterPro" id="IPR050301">
    <property type="entry name" value="NTE"/>
</dbReference>
<dbReference type="InterPro" id="IPR016035">
    <property type="entry name" value="Acyl_Trfase/lysoPLipase"/>
</dbReference>
<dbReference type="CDD" id="cd07206">
    <property type="entry name" value="Pat_TGL3-4-5_SDP1"/>
    <property type="match status" value="1"/>
</dbReference>
<organism evidence="6 7">
    <name type="scientific">Hydrocarboniphaga daqingensis</name>
    <dbReference type="NCBI Taxonomy" id="490188"/>
    <lineage>
        <taxon>Bacteria</taxon>
        <taxon>Pseudomonadati</taxon>
        <taxon>Pseudomonadota</taxon>
        <taxon>Gammaproteobacteria</taxon>
        <taxon>Nevskiales</taxon>
        <taxon>Nevskiaceae</taxon>
        <taxon>Hydrocarboniphaga</taxon>
    </lineage>
</organism>
<evidence type="ECO:0000256" key="3">
    <source>
        <dbReference type="ARBA" id="ARBA00023098"/>
    </source>
</evidence>
<keyword evidence="1 4" id="KW-0378">Hydrolase</keyword>
<gene>
    <name evidence="6" type="ORF">SAMN04488068_3330</name>
</gene>
<reference evidence="6 7" key="1">
    <citation type="submission" date="2016-11" db="EMBL/GenBank/DDBJ databases">
        <authorList>
            <person name="Jaros S."/>
            <person name="Januszkiewicz K."/>
            <person name="Wedrychowicz H."/>
        </authorList>
    </citation>
    <scope>NUCLEOTIDE SEQUENCE [LARGE SCALE GENOMIC DNA]</scope>
    <source>
        <strain evidence="6 7">CGMCC 1.7049</strain>
    </source>
</reference>
<feature type="domain" description="PNPLA" evidence="5">
    <location>
        <begin position="155"/>
        <end position="341"/>
    </location>
</feature>
<dbReference type="SUPFAM" id="SSF52151">
    <property type="entry name" value="FabD/lysophospholipase-like"/>
    <property type="match status" value="1"/>
</dbReference>
<protein>
    <submittedName>
        <fullName evidence="6">NTE family protein</fullName>
    </submittedName>
</protein>
<dbReference type="EMBL" id="FQWZ01000009">
    <property type="protein sequence ID" value="SHH33556.1"/>
    <property type="molecule type" value="Genomic_DNA"/>
</dbReference>
<keyword evidence="2 4" id="KW-0442">Lipid degradation</keyword>
<evidence type="ECO:0000256" key="1">
    <source>
        <dbReference type="ARBA" id="ARBA00022801"/>
    </source>
</evidence>
<dbReference type="PROSITE" id="PS51635">
    <property type="entry name" value="PNPLA"/>
    <property type="match status" value="1"/>
</dbReference>
<evidence type="ECO:0000313" key="7">
    <source>
        <dbReference type="Proteomes" id="UP000199758"/>
    </source>
</evidence>
<feature type="short sequence motif" description="GXSXG" evidence="4">
    <location>
        <begin position="186"/>
        <end position="190"/>
    </location>
</feature>
<evidence type="ECO:0000313" key="6">
    <source>
        <dbReference type="EMBL" id="SHH33556.1"/>
    </source>
</evidence>
<dbReference type="PANTHER" id="PTHR14226">
    <property type="entry name" value="NEUROPATHY TARGET ESTERASE/SWISS CHEESE D.MELANOGASTER"/>
    <property type="match status" value="1"/>
</dbReference>